<dbReference type="Proteomes" id="UP000287519">
    <property type="component" value="Unassembled WGS sequence"/>
</dbReference>
<name>A0A402CDE5_RHOWR</name>
<accession>A0A402CDE5</accession>
<proteinExistence type="predicted"/>
<organism evidence="1 2">
    <name type="scientific">Rhodococcus wratislaviensis</name>
    <name type="common">Tsukamurella wratislaviensis</name>
    <dbReference type="NCBI Taxonomy" id="44752"/>
    <lineage>
        <taxon>Bacteria</taxon>
        <taxon>Bacillati</taxon>
        <taxon>Actinomycetota</taxon>
        <taxon>Actinomycetes</taxon>
        <taxon>Mycobacteriales</taxon>
        <taxon>Nocardiaceae</taxon>
        <taxon>Rhodococcus</taxon>
    </lineage>
</organism>
<gene>
    <name evidence="1" type="ORF">Rhow_005271</name>
</gene>
<protein>
    <submittedName>
        <fullName evidence="1">Uncharacterized protein</fullName>
    </submittedName>
</protein>
<evidence type="ECO:0000313" key="1">
    <source>
        <dbReference type="EMBL" id="GCE41612.1"/>
    </source>
</evidence>
<keyword evidence="2" id="KW-1185">Reference proteome</keyword>
<reference evidence="1 2" key="1">
    <citation type="submission" date="2018-11" db="EMBL/GenBank/DDBJ databases">
        <title>Microbial catabolism of amino acid.</title>
        <authorList>
            <person name="Hibi M."/>
            <person name="Ogawa J."/>
        </authorList>
    </citation>
    <scope>NUCLEOTIDE SEQUENCE [LARGE SCALE GENOMIC DNA]</scope>
    <source>
        <strain evidence="1 2">C31-06</strain>
    </source>
</reference>
<dbReference type="EMBL" id="BHYM01000045">
    <property type="protein sequence ID" value="GCE41612.1"/>
    <property type="molecule type" value="Genomic_DNA"/>
</dbReference>
<sequence length="113" mass="12469">MDQEGLEPANLTPQMVDRFALARRHAGYRRGLTARSLRALLGSLREVGAVLPVTHPAPDSALEALLGGYRRYLFDERRLAPTTVRLDEDFARRFLTEGALGADLDPNRLTPAG</sequence>
<comment type="caution">
    <text evidence="1">The sequence shown here is derived from an EMBL/GenBank/DDBJ whole genome shotgun (WGS) entry which is preliminary data.</text>
</comment>
<evidence type="ECO:0000313" key="2">
    <source>
        <dbReference type="Proteomes" id="UP000287519"/>
    </source>
</evidence>
<dbReference type="AlphaFoldDB" id="A0A402CDE5"/>
<dbReference type="RefSeq" id="WP_225858241.1">
    <property type="nucleotide sequence ID" value="NZ_BHYM01000045.1"/>
</dbReference>